<protein>
    <submittedName>
        <fullName evidence="1">Uncharacterized protein</fullName>
    </submittedName>
</protein>
<dbReference type="AlphaFoldDB" id="A0A6C0C5M9"/>
<sequence length="59" mass="6887">MNRKLLNDVRKLMSRRGFLLQDRILNDKLSKTSSYKKYPGANLALSLSDKEINNKFKSK</sequence>
<organism evidence="1">
    <name type="scientific">viral metagenome</name>
    <dbReference type="NCBI Taxonomy" id="1070528"/>
    <lineage>
        <taxon>unclassified sequences</taxon>
        <taxon>metagenomes</taxon>
        <taxon>organismal metagenomes</taxon>
    </lineage>
</organism>
<reference evidence="1" key="1">
    <citation type="journal article" date="2020" name="Nature">
        <title>Giant virus diversity and host interactions through global metagenomics.</title>
        <authorList>
            <person name="Schulz F."/>
            <person name="Roux S."/>
            <person name="Paez-Espino D."/>
            <person name="Jungbluth S."/>
            <person name="Walsh D.A."/>
            <person name="Denef V.J."/>
            <person name="McMahon K.D."/>
            <person name="Konstantinidis K.T."/>
            <person name="Eloe-Fadrosh E.A."/>
            <person name="Kyrpides N.C."/>
            <person name="Woyke T."/>
        </authorList>
    </citation>
    <scope>NUCLEOTIDE SEQUENCE</scope>
    <source>
        <strain evidence="1">GVMAG-M-3300020185-33</strain>
    </source>
</reference>
<accession>A0A6C0C5M9</accession>
<proteinExistence type="predicted"/>
<dbReference type="EMBL" id="MN739334">
    <property type="protein sequence ID" value="QHS99074.1"/>
    <property type="molecule type" value="Genomic_DNA"/>
</dbReference>
<name>A0A6C0C5M9_9ZZZZ</name>
<evidence type="ECO:0000313" key="1">
    <source>
        <dbReference type="EMBL" id="QHS99074.1"/>
    </source>
</evidence>